<keyword evidence="7" id="KW-1185">Reference proteome</keyword>
<protein>
    <recommendedName>
        <fullName evidence="5">Flavin reductase like domain-containing protein</fullName>
    </recommendedName>
</protein>
<evidence type="ECO:0000259" key="5">
    <source>
        <dbReference type="SMART" id="SM00903"/>
    </source>
</evidence>
<dbReference type="AlphaFoldDB" id="A0AA40BSC9"/>
<organism evidence="6 7">
    <name type="scientific">Apiosordaria backusii</name>
    <dbReference type="NCBI Taxonomy" id="314023"/>
    <lineage>
        <taxon>Eukaryota</taxon>
        <taxon>Fungi</taxon>
        <taxon>Dikarya</taxon>
        <taxon>Ascomycota</taxon>
        <taxon>Pezizomycotina</taxon>
        <taxon>Sordariomycetes</taxon>
        <taxon>Sordariomycetidae</taxon>
        <taxon>Sordariales</taxon>
        <taxon>Lasiosphaeriaceae</taxon>
        <taxon>Apiosordaria</taxon>
    </lineage>
</organism>
<comment type="caution">
    <text evidence="6">The sequence shown here is derived from an EMBL/GenBank/DDBJ whole genome shotgun (WGS) entry which is preliminary data.</text>
</comment>
<comment type="similarity">
    <text evidence="3">Belongs to the flavoredoxin family.</text>
</comment>
<dbReference type="Gene3D" id="2.30.110.10">
    <property type="entry name" value="Electron Transport, Fmn-binding Protein, Chain A"/>
    <property type="match status" value="1"/>
</dbReference>
<dbReference type="PANTHER" id="PTHR43567">
    <property type="entry name" value="FLAVOREDOXIN-RELATED-RELATED"/>
    <property type="match status" value="1"/>
</dbReference>
<dbReference type="EMBL" id="JAUKTV010000004">
    <property type="protein sequence ID" value="KAK0739532.1"/>
    <property type="molecule type" value="Genomic_DNA"/>
</dbReference>
<reference evidence="6" key="1">
    <citation type="submission" date="2023-06" db="EMBL/GenBank/DDBJ databases">
        <title>Genome-scale phylogeny and comparative genomics of the fungal order Sordariales.</title>
        <authorList>
            <consortium name="Lawrence Berkeley National Laboratory"/>
            <person name="Hensen N."/>
            <person name="Bonometti L."/>
            <person name="Westerberg I."/>
            <person name="Brannstrom I.O."/>
            <person name="Guillou S."/>
            <person name="Cros-Aarteil S."/>
            <person name="Calhoun S."/>
            <person name="Haridas S."/>
            <person name="Kuo A."/>
            <person name="Mondo S."/>
            <person name="Pangilinan J."/>
            <person name="Riley R."/>
            <person name="Labutti K."/>
            <person name="Andreopoulos B."/>
            <person name="Lipzen A."/>
            <person name="Chen C."/>
            <person name="Yanf M."/>
            <person name="Daum C."/>
            <person name="Ng V."/>
            <person name="Clum A."/>
            <person name="Steindorff A."/>
            <person name="Ohm R."/>
            <person name="Martin F."/>
            <person name="Silar P."/>
            <person name="Natvig D."/>
            <person name="Lalanne C."/>
            <person name="Gautier V."/>
            <person name="Ament-Velasquez S.L."/>
            <person name="Kruys A."/>
            <person name="Hutchinson M.I."/>
            <person name="Powell A.J."/>
            <person name="Barry K."/>
            <person name="Miller A.N."/>
            <person name="Grigoriev I.V."/>
            <person name="Debuchy R."/>
            <person name="Gladieux P."/>
            <person name="Thoren M.H."/>
            <person name="Johannesson H."/>
        </authorList>
    </citation>
    <scope>NUCLEOTIDE SEQUENCE</scope>
    <source>
        <strain evidence="6">CBS 540.89</strain>
    </source>
</reference>
<evidence type="ECO:0000256" key="2">
    <source>
        <dbReference type="ARBA" id="ARBA00022630"/>
    </source>
</evidence>
<evidence type="ECO:0000256" key="1">
    <source>
        <dbReference type="ARBA" id="ARBA00001917"/>
    </source>
</evidence>
<dbReference type="PANTHER" id="PTHR43567:SF1">
    <property type="entry name" value="FLAVOREDOXIN"/>
    <property type="match status" value="1"/>
</dbReference>
<sequence length="323" mass="35317">MAARSASRLAHAPSRALFHQAGVTSFLPSSQPLSPIADRSYQRRLHNRLSPARLQISCSFHSSLNLSTYPITRTMPKRKTTTTKSTAPSRQSKRNKTTMSPSKTTPPSGTPSKTPLPKAKEIFHPLPLSKTNRLLEPGPILLVSTGSVSDKTHNLMTLGFHSMISHSSPTLVGITLGPWDHSYSLLKKTKECVLCVPNVTIAEKVVDIGNVSASEMAEGESKWDRFGMEVVEGEKVGAGLVGGEGVIGNLECKVEDEGMVGRYNFWVLKVVRGWVNRENFEGNQTGGGGDKGRMMHHRGDGSFLEGGVLDLRGRMVKWRMLQD</sequence>
<dbReference type="SMART" id="SM00903">
    <property type="entry name" value="Flavin_Reduct"/>
    <property type="match status" value="1"/>
</dbReference>
<dbReference type="SUPFAM" id="SSF50475">
    <property type="entry name" value="FMN-binding split barrel"/>
    <property type="match status" value="1"/>
</dbReference>
<evidence type="ECO:0000256" key="4">
    <source>
        <dbReference type="SAM" id="MobiDB-lite"/>
    </source>
</evidence>
<accession>A0AA40BSC9</accession>
<proteinExistence type="inferred from homology"/>
<dbReference type="Proteomes" id="UP001172159">
    <property type="component" value="Unassembled WGS sequence"/>
</dbReference>
<name>A0AA40BSC9_9PEZI</name>
<dbReference type="InterPro" id="IPR002563">
    <property type="entry name" value="Flavin_Rdtase-like_dom"/>
</dbReference>
<dbReference type="InterPro" id="IPR012349">
    <property type="entry name" value="Split_barrel_FMN-bd"/>
</dbReference>
<feature type="domain" description="Flavin reductase like" evidence="5">
    <location>
        <begin position="133"/>
        <end position="290"/>
    </location>
</feature>
<evidence type="ECO:0000313" key="6">
    <source>
        <dbReference type="EMBL" id="KAK0739532.1"/>
    </source>
</evidence>
<dbReference type="GO" id="GO:0010181">
    <property type="term" value="F:FMN binding"/>
    <property type="evidence" value="ECO:0007669"/>
    <property type="project" value="InterPro"/>
</dbReference>
<evidence type="ECO:0000256" key="3">
    <source>
        <dbReference type="ARBA" id="ARBA00038054"/>
    </source>
</evidence>
<keyword evidence="2" id="KW-0285">Flavoprotein</keyword>
<dbReference type="InterPro" id="IPR052174">
    <property type="entry name" value="Flavoredoxin"/>
</dbReference>
<gene>
    <name evidence="6" type="ORF">B0T21DRAFT_436465</name>
</gene>
<feature type="region of interest" description="Disordered" evidence="4">
    <location>
        <begin position="69"/>
        <end position="118"/>
    </location>
</feature>
<dbReference type="Pfam" id="PF01613">
    <property type="entry name" value="Flavin_Reduct"/>
    <property type="match status" value="1"/>
</dbReference>
<feature type="compositionally biased region" description="Low complexity" evidence="4">
    <location>
        <begin position="97"/>
        <end position="117"/>
    </location>
</feature>
<evidence type="ECO:0000313" key="7">
    <source>
        <dbReference type="Proteomes" id="UP001172159"/>
    </source>
</evidence>
<comment type="cofactor">
    <cofactor evidence="1">
        <name>FMN</name>
        <dbReference type="ChEBI" id="CHEBI:58210"/>
    </cofactor>
</comment>